<dbReference type="Proteomes" id="UP000242474">
    <property type="component" value="Unassembled WGS sequence"/>
</dbReference>
<keyword evidence="1" id="KW-1133">Transmembrane helix</keyword>
<dbReference type="EMBL" id="KZ303490">
    <property type="protein sequence ID" value="PIA18346.1"/>
    <property type="molecule type" value="Genomic_DNA"/>
</dbReference>
<protein>
    <submittedName>
        <fullName evidence="2">Uncharacterized protein</fullName>
    </submittedName>
</protein>
<feature type="transmembrane region" description="Helical" evidence="1">
    <location>
        <begin position="12"/>
        <end position="35"/>
    </location>
</feature>
<organism evidence="2 3">
    <name type="scientific">Coemansia reversa (strain ATCC 12441 / NRRL 1564)</name>
    <dbReference type="NCBI Taxonomy" id="763665"/>
    <lineage>
        <taxon>Eukaryota</taxon>
        <taxon>Fungi</taxon>
        <taxon>Fungi incertae sedis</taxon>
        <taxon>Zoopagomycota</taxon>
        <taxon>Kickxellomycotina</taxon>
        <taxon>Kickxellomycetes</taxon>
        <taxon>Kickxellales</taxon>
        <taxon>Kickxellaceae</taxon>
        <taxon>Coemansia</taxon>
    </lineage>
</organism>
<keyword evidence="1" id="KW-0472">Membrane</keyword>
<feature type="transmembrane region" description="Helical" evidence="1">
    <location>
        <begin position="124"/>
        <end position="144"/>
    </location>
</feature>
<evidence type="ECO:0000313" key="2">
    <source>
        <dbReference type="EMBL" id="PIA18346.1"/>
    </source>
</evidence>
<feature type="transmembrane region" description="Helical" evidence="1">
    <location>
        <begin position="85"/>
        <end position="104"/>
    </location>
</feature>
<accession>A0A2G5BH54</accession>
<evidence type="ECO:0000313" key="3">
    <source>
        <dbReference type="Proteomes" id="UP000242474"/>
    </source>
</evidence>
<sequence length="150" mass="16216">MPPSHANAARAFSSALFIFAGAVYCYMLAYVIIVLPKTLMSIAMGITQFIMVLCCILSFFILYPGPNRELVVTMLIRAKEMSEQWLAMALHISIAMMIISDPLFLKEKKPKAGSPPVSQALYELMIAGAASQAAGVLVAIVAQAKFTDPA</sequence>
<gene>
    <name evidence="2" type="ORF">COEREDRAFT_85324</name>
</gene>
<keyword evidence="3" id="KW-1185">Reference proteome</keyword>
<proteinExistence type="predicted"/>
<reference evidence="2 3" key="1">
    <citation type="journal article" date="2015" name="Genome Biol. Evol.">
        <title>Phylogenomic analyses indicate that early fungi evolved digesting cell walls of algal ancestors of land plants.</title>
        <authorList>
            <person name="Chang Y."/>
            <person name="Wang S."/>
            <person name="Sekimoto S."/>
            <person name="Aerts A.L."/>
            <person name="Choi C."/>
            <person name="Clum A."/>
            <person name="LaButti K.M."/>
            <person name="Lindquist E.A."/>
            <person name="Yee Ngan C."/>
            <person name="Ohm R.A."/>
            <person name="Salamov A.A."/>
            <person name="Grigoriev I.V."/>
            <person name="Spatafora J.W."/>
            <person name="Berbee M.L."/>
        </authorList>
    </citation>
    <scope>NUCLEOTIDE SEQUENCE [LARGE SCALE GENOMIC DNA]</scope>
    <source>
        <strain evidence="2 3">NRRL 1564</strain>
    </source>
</reference>
<name>A0A2G5BH54_COERN</name>
<keyword evidence="1" id="KW-0812">Transmembrane</keyword>
<feature type="transmembrane region" description="Helical" evidence="1">
    <location>
        <begin position="42"/>
        <end position="65"/>
    </location>
</feature>
<dbReference type="AlphaFoldDB" id="A0A2G5BH54"/>
<evidence type="ECO:0000256" key="1">
    <source>
        <dbReference type="SAM" id="Phobius"/>
    </source>
</evidence>
<dbReference type="OrthoDB" id="10295215at2759"/>